<dbReference type="InterPro" id="IPR019417">
    <property type="entry name" value="DUF2415"/>
</dbReference>
<dbReference type="InterPro" id="IPR001680">
    <property type="entry name" value="WD40_rpt"/>
</dbReference>
<dbReference type="PANTHER" id="PTHR43991">
    <property type="entry name" value="WD REPEAT PROTEIN (AFU_ORTHOLOGUE AFUA_8G05640)-RELATED"/>
    <property type="match status" value="1"/>
</dbReference>
<evidence type="ECO:0000313" key="4">
    <source>
        <dbReference type="EMBL" id="KAG5644182.1"/>
    </source>
</evidence>
<feature type="compositionally biased region" description="Low complexity" evidence="2">
    <location>
        <begin position="554"/>
        <end position="574"/>
    </location>
</feature>
<name>A0A9P7GBH7_9AGAR</name>
<dbReference type="PROSITE" id="PS50082">
    <property type="entry name" value="WD_REPEATS_2"/>
    <property type="match status" value="1"/>
</dbReference>
<dbReference type="AlphaFoldDB" id="A0A9P7GBH7"/>
<proteinExistence type="predicted"/>
<feature type="region of interest" description="Disordered" evidence="2">
    <location>
        <begin position="373"/>
        <end position="395"/>
    </location>
</feature>
<dbReference type="EMBL" id="JABCKV010000080">
    <property type="protein sequence ID" value="KAG5644182.1"/>
    <property type="molecule type" value="Genomic_DNA"/>
</dbReference>
<reference evidence="4" key="2">
    <citation type="submission" date="2021-10" db="EMBL/GenBank/DDBJ databases">
        <title>Phylogenomics reveals ancestral predisposition of the termite-cultivated fungus Termitomyces towards a domesticated lifestyle.</title>
        <authorList>
            <person name="Auxier B."/>
            <person name="Grum-Grzhimaylo A."/>
            <person name="Cardenas M.E."/>
            <person name="Lodge J.D."/>
            <person name="Laessoe T."/>
            <person name="Pedersen O."/>
            <person name="Smith M.E."/>
            <person name="Kuyper T.W."/>
            <person name="Franco-Molano E.A."/>
            <person name="Baroni T.J."/>
            <person name="Aanen D.K."/>
        </authorList>
    </citation>
    <scope>NUCLEOTIDE SEQUENCE</scope>
    <source>
        <strain evidence="4">AP01</strain>
        <tissue evidence="4">Mycelium</tissue>
    </source>
</reference>
<feature type="repeat" description="WD" evidence="1">
    <location>
        <begin position="265"/>
        <end position="297"/>
    </location>
</feature>
<dbReference type="Pfam" id="PF10313">
    <property type="entry name" value="DUF2415"/>
    <property type="match status" value="1"/>
</dbReference>
<evidence type="ECO:0000256" key="1">
    <source>
        <dbReference type="PROSITE-ProRule" id="PRU00221"/>
    </source>
</evidence>
<protein>
    <recommendedName>
        <fullName evidence="3">DUF2415 domain-containing protein</fullName>
    </recommendedName>
</protein>
<dbReference type="OrthoDB" id="64353at2759"/>
<sequence>MARDSLLLTSTAPTGVVSANVHIGHVQLRDLIVCPRERGVVNYVQYHSIVERNLHKPDAVGDKDLTLISQTHVVHALQLPRTLAKLNFSANTLTSLPIDGTDDTLLAAGGQDAEIHLSYHSPLSARQRQTAVVWEKQYAMTGSINNSVLLTSLSLTRSNESSVEPRIGISNNDGSVKFYNVPIRGPMKRTIDEVGCVRFNVPINHSSISPDGRTLLSVGDSSKAYLHRMTGGDRITFSPLTTLKLPAPSSSTFNYTPTSLAAAFSTAFSADGSKFAVASQEGLLAVWDVRSTKPLKVFQTEKSQVPSGNGGASGWVADELFGSFKAPGWSVRNVKFGGSGDKEIMTFTEHTSLLHVVDARTFETEEIVQVPTVKERSTPAPVQQNHRPTHSHRHTRPAIIPHSRHRLDPPRHSSAHILRALGDTFRIPSPYSPPSSISDSTWRALRMSDPTAPSSATANPGASFADILIIPPFGDPNIESDVQALLGSHGLRTRLQSTSMHIDDDENDPNTGSTHGDYEYMPRPTYMTVNSRRTRGDDEIEVDEIESECASHNPSRSSSPSPSMHVPHVPSPSRLASPASMAVPARAACAGDMQFAYVDDLNIAGTCFDPSGRHLYVASTESVAEWSVRGADRQWWAGSQWM</sequence>
<dbReference type="SUPFAM" id="SSF50978">
    <property type="entry name" value="WD40 repeat-like"/>
    <property type="match status" value="1"/>
</dbReference>
<evidence type="ECO:0000313" key="5">
    <source>
        <dbReference type="Proteomes" id="UP000775547"/>
    </source>
</evidence>
<keyword evidence="5" id="KW-1185">Reference proteome</keyword>
<reference evidence="4" key="1">
    <citation type="submission" date="2020-07" db="EMBL/GenBank/DDBJ databases">
        <authorList>
            <person name="Nieuwenhuis M."/>
            <person name="Van De Peppel L.J.J."/>
        </authorList>
    </citation>
    <scope>NUCLEOTIDE SEQUENCE</scope>
    <source>
        <strain evidence="4">AP01</strain>
        <tissue evidence="4">Mycelium</tissue>
    </source>
</reference>
<dbReference type="InterPro" id="IPR036322">
    <property type="entry name" value="WD40_repeat_dom_sf"/>
</dbReference>
<feature type="domain" description="DUF2415" evidence="3">
    <location>
        <begin position="330"/>
        <end position="368"/>
    </location>
</feature>
<dbReference type="Gene3D" id="2.130.10.10">
    <property type="entry name" value="YVTN repeat-like/Quinoprotein amine dehydrogenase"/>
    <property type="match status" value="1"/>
</dbReference>
<dbReference type="Proteomes" id="UP000775547">
    <property type="component" value="Unassembled WGS sequence"/>
</dbReference>
<feature type="region of interest" description="Disordered" evidence="2">
    <location>
        <begin position="498"/>
        <end position="523"/>
    </location>
</feature>
<feature type="region of interest" description="Disordered" evidence="2">
    <location>
        <begin position="546"/>
        <end position="577"/>
    </location>
</feature>
<accession>A0A9P7GBH7</accession>
<gene>
    <name evidence="4" type="ORF">DXG03_009023</name>
</gene>
<comment type="caution">
    <text evidence="4">The sequence shown here is derived from an EMBL/GenBank/DDBJ whole genome shotgun (WGS) entry which is preliminary data.</text>
</comment>
<evidence type="ECO:0000259" key="3">
    <source>
        <dbReference type="Pfam" id="PF10313"/>
    </source>
</evidence>
<dbReference type="InterPro" id="IPR015943">
    <property type="entry name" value="WD40/YVTN_repeat-like_dom_sf"/>
</dbReference>
<dbReference type="PANTHER" id="PTHR43991:SF9">
    <property type="entry name" value="DUF2415 DOMAIN-CONTAINING PROTEIN"/>
    <property type="match status" value="1"/>
</dbReference>
<keyword evidence="1" id="KW-0853">WD repeat</keyword>
<evidence type="ECO:0000256" key="2">
    <source>
        <dbReference type="SAM" id="MobiDB-lite"/>
    </source>
</evidence>
<organism evidence="4 5">
    <name type="scientific">Asterophora parasitica</name>
    <dbReference type="NCBI Taxonomy" id="117018"/>
    <lineage>
        <taxon>Eukaryota</taxon>
        <taxon>Fungi</taxon>
        <taxon>Dikarya</taxon>
        <taxon>Basidiomycota</taxon>
        <taxon>Agaricomycotina</taxon>
        <taxon>Agaricomycetes</taxon>
        <taxon>Agaricomycetidae</taxon>
        <taxon>Agaricales</taxon>
        <taxon>Tricholomatineae</taxon>
        <taxon>Lyophyllaceae</taxon>
        <taxon>Asterophora</taxon>
    </lineage>
</organism>
<dbReference type="SMART" id="SM00320">
    <property type="entry name" value="WD40"/>
    <property type="match status" value="2"/>
</dbReference>